<evidence type="ECO:0000256" key="1">
    <source>
        <dbReference type="SAM" id="MobiDB-lite"/>
    </source>
</evidence>
<organism evidence="3 4">
    <name type="scientific">Pseudovirgaria hyperparasitica</name>
    <dbReference type="NCBI Taxonomy" id="470096"/>
    <lineage>
        <taxon>Eukaryota</taxon>
        <taxon>Fungi</taxon>
        <taxon>Dikarya</taxon>
        <taxon>Ascomycota</taxon>
        <taxon>Pezizomycotina</taxon>
        <taxon>Dothideomycetes</taxon>
        <taxon>Dothideomycetes incertae sedis</taxon>
        <taxon>Acrospermales</taxon>
        <taxon>Acrospermaceae</taxon>
        <taxon>Pseudovirgaria</taxon>
    </lineage>
</organism>
<sequence length="309" mass="34528">MSRTRQDDTPTDVAVERSHDLSEVQIKRATRTRKIFALLSSFCLLLTVIFLILVEVGGTTTSSVRTQIYFINLDLSNIVPLSVPNAPLLNSIARTLGLHDFYRVYLWGFCEGYNGEGVTKCSDPETLYSFNPVEILRSELLAGASIQLPANINDILDLIRLVSHWMFGLFLSGAVLSFVLIFVVPWGIYSRWASLPISILAFTNALIITVACVIATVMFVIFKNVIAGVSELNIRASIGVEMFAFMWIASGFAIITWLIHLGQCCCCASRRDVRTGRRKGNKKAYEPSGNVGTEKPSSRMRRRFWKRSS</sequence>
<feature type="transmembrane region" description="Helical" evidence="2">
    <location>
        <begin position="35"/>
        <end position="54"/>
    </location>
</feature>
<dbReference type="GO" id="GO:0005886">
    <property type="term" value="C:plasma membrane"/>
    <property type="evidence" value="ECO:0007669"/>
    <property type="project" value="InterPro"/>
</dbReference>
<feature type="transmembrane region" description="Helical" evidence="2">
    <location>
        <begin position="165"/>
        <end position="189"/>
    </location>
</feature>
<feature type="transmembrane region" description="Helical" evidence="2">
    <location>
        <begin position="242"/>
        <end position="269"/>
    </location>
</feature>
<accession>A0A6A6WC66</accession>
<dbReference type="InterPro" id="IPR052413">
    <property type="entry name" value="SUR7_domain"/>
</dbReference>
<reference evidence="3" key="1">
    <citation type="journal article" date="2020" name="Stud. Mycol.">
        <title>101 Dothideomycetes genomes: a test case for predicting lifestyles and emergence of pathogens.</title>
        <authorList>
            <person name="Haridas S."/>
            <person name="Albert R."/>
            <person name="Binder M."/>
            <person name="Bloem J."/>
            <person name="Labutti K."/>
            <person name="Salamov A."/>
            <person name="Andreopoulos B."/>
            <person name="Baker S."/>
            <person name="Barry K."/>
            <person name="Bills G."/>
            <person name="Bluhm B."/>
            <person name="Cannon C."/>
            <person name="Castanera R."/>
            <person name="Culley D."/>
            <person name="Daum C."/>
            <person name="Ezra D."/>
            <person name="Gonzalez J."/>
            <person name="Henrissat B."/>
            <person name="Kuo A."/>
            <person name="Liang C."/>
            <person name="Lipzen A."/>
            <person name="Lutzoni F."/>
            <person name="Magnuson J."/>
            <person name="Mondo S."/>
            <person name="Nolan M."/>
            <person name="Ohm R."/>
            <person name="Pangilinan J."/>
            <person name="Park H.-J."/>
            <person name="Ramirez L."/>
            <person name="Alfaro M."/>
            <person name="Sun H."/>
            <person name="Tritt A."/>
            <person name="Yoshinaga Y."/>
            <person name="Zwiers L.-H."/>
            <person name="Turgeon B."/>
            <person name="Goodwin S."/>
            <person name="Spatafora J."/>
            <person name="Crous P."/>
            <person name="Grigoriev I."/>
        </authorList>
    </citation>
    <scope>NUCLEOTIDE SEQUENCE</scope>
    <source>
        <strain evidence="3">CBS 121739</strain>
    </source>
</reference>
<keyword evidence="2" id="KW-0472">Membrane</keyword>
<feature type="transmembrane region" description="Helical" evidence="2">
    <location>
        <begin position="201"/>
        <end position="222"/>
    </location>
</feature>
<feature type="compositionally biased region" description="Basic residues" evidence="1">
    <location>
        <begin position="298"/>
        <end position="309"/>
    </location>
</feature>
<evidence type="ECO:0000313" key="4">
    <source>
        <dbReference type="Proteomes" id="UP000799437"/>
    </source>
</evidence>
<dbReference type="PANTHER" id="PTHR28019:SF2">
    <property type="entry name" value="CELL MEMBRANE PROTEIN YLR413W-RELATED"/>
    <property type="match status" value="1"/>
</dbReference>
<dbReference type="Pfam" id="PF06687">
    <property type="entry name" value="SUR7"/>
    <property type="match status" value="1"/>
</dbReference>
<dbReference type="RefSeq" id="XP_033602220.1">
    <property type="nucleotide sequence ID" value="XM_033748099.1"/>
</dbReference>
<feature type="region of interest" description="Disordered" evidence="1">
    <location>
        <begin position="278"/>
        <end position="309"/>
    </location>
</feature>
<proteinExistence type="predicted"/>
<dbReference type="Proteomes" id="UP000799437">
    <property type="component" value="Unassembled WGS sequence"/>
</dbReference>
<dbReference type="AlphaFoldDB" id="A0A6A6WC66"/>
<gene>
    <name evidence="3" type="ORF">EJ05DRAFT_509476</name>
</gene>
<dbReference type="InterPro" id="IPR009571">
    <property type="entry name" value="SUR7/Rim9-like_fungi"/>
</dbReference>
<evidence type="ECO:0000256" key="2">
    <source>
        <dbReference type="SAM" id="Phobius"/>
    </source>
</evidence>
<keyword evidence="2" id="KW-0812">Transmembrane</keyword>
<dbReference type="GO" id="GO:0031505">
    <property type="term" value="P:fungal-type cell wall organization"/>
    <property type="evidence" value="ECO:0007669"/>
    <property type="project" value="TreeGrafter"/>
</dbReference>
<protein>
    <submittedName>
        <fullName evidence="3">Integral membrane protein-like protein</fullName>
    </submittedName>
</protein>
<dbReference type="GeneID" id="54489153"/>
<evidence type="ECO:0000313" key="3">
    <source>
        <dbReference type="EMBL" id="KAF2759769.1"/>
    </source>
</evidence>
<keyword evidence="2" id="KW-1133">Transmembrane helix</keyword>
<dbReference type="GO" id="GO:0051285">
    <property type="term" value="C:cell cortex of cell tip"/>
    <property type="evidence" value="ECO:0007669"/>
    <property type="project" value="TreeGrafter"/>
</dbReference>
<dbReference type="PANTHER" id="PTHR28019">
    <property type="entry name" value="CELL MEMBRANE PROTEIN YLR413W-RELATED"/>
    <property type="match status" value="1"/>
</dbReference>
<keyword evidence="4" id="KW-1185">Reference proteome</keyword>
<dbReference type="EMBL" id="ML996569">
    <property type="protein sequence ID" value="KAF2759769.1"/>
    <property type="molecule type" value="Genomic_DNA"/>
</dbReference>
<name>A0A6A6WC66_9PEZI</name>
<dbReference type="OrthoDB" id="2327445at2759"/>